<dbReference type="RefSeq" id="XP_024081499.1">
    <property type="nucleotide sequence ID" value="XM_024225731.1"/>
</dbReference>
<dbReference type="KEGG" id="clec:106666547"/>
<evidence type="ECO:0000256" key="10">
    <source>
        <dbReference type="SAM" id="MobiDB-lite"/>
    </source>
</evidence>
<evidence type="ECO:0000256" key="9">
    <source>
        <dbReference type="ARBA" id="ARBA00082539"/>
    </source>
</evidence>
<comment type="function">
    <text evidence="6">Acts as a GTPase activating protein for RAB7A. Does not act on RAB4, RAB5 or RAB6.</text>
</comment>
<proteinExistence type="predicted"/>
<evidence type="ECO:0000256" key="4">
    <source>
        <dbReference type="ARBA" id="ARBA00022553"/>
    </source>
</evidence>
<evidence type="ECO:0000256" key="7">
    <source>
        <dbReference type="ARBA" id="ARBA00065268"/>
    </source>
</evidence>
<evidence type="ECO:0000256" key="6">
    <source>
        <dbReference type="ARBA" id="ARBA00055283"/>
    </source>
</evidence>
<dbReference type="Pfam" id="PF00566">
    <property type="entry name" value="RabGAP-TBC"/>
    <property type="match status" value="1"/>
</dbReference>
<dbReference type="OMA" id="MNESVRY"/>
<dbReference type="GO" id="GO:0005737">
    <property type="term" value="C:cytoplasm"/>
    <property type="evidence" value="ECO:0007669"/>
    <property type="project" value="UniProtKB-SubCell"/>
</dbReference>
<keyword evidence="5" id="KW-0007">Acetylation</keyword>
<dbReference type="RefSeq" id="XP_024081498.1">
    <property type="nucleotide sequence ID" value="XM_024225730.1"/>
</dbReference>
<dbReference type="PANTHER" id="PTHR22957:SF645">
    <property type="entry name" value="LD27216P"/>
    <property type="match status" value="1"/>
</dbReference>
<evidence type="ECO:0000256" key="5">
    <source>
        <dbReference type="ARBA" id="ARBA00022990"/>
    </source>
</evidence>
<dbReference type="EnsemblMetazoa" id="XM_024225731.1">
    <property type="protein sequence ID" value="XP_024081499.1"/>
    <property type="gene ID" value="LOC106666547"/>
</dbReference>
<dbReference type="InterPro" id="IPR035969">
    <property type="entry name" value="Rab-GAP_TBC_sf"/>
</dbReference>
<feature type="region of interest" description="Disordered" evidence="10">
    <location>
        <begin position="587"/>
        <end position="617"/>
    </location>
</feature>
<dbReference type="GeneID" id="106666547"/>
<evidence type="ECO:0000256" key="3">
    <source>
        <dbReference type="ARBA" id="ARBA00022490"/>
    </source>
</evidence>
<keyword evidence="13" id="KW-1185">Reference proteome</keyword>
<comment type="subcellular location">
    <subcellularLocation>
        <location evidence="1">Cytoplasm</location>
    </subcellularLocation>
</comment>
<dbReference type="Gene3D" id="1.10.8.270">
    <property type="entry name" value="putative rabgap domain of human tbc1 domain family member 14 like domains"/>
    <property type="match status" value="1"/>
</dbReference>
<feature type="domain" description="Rab-GAP TBC" evidence="11">
    <location>
        <begin position="300"/>
        <end position="510"/>
    </location>
</feature>
<evidence type="ECO:0000256" key="2">
    <source>
        <dbReference type="ARBA" id="ARBA00022468"/>
    </source>
</evidence>
<keyword evidence="2" id="KW-0343">GTPase activation</keyword>
<evidence type="ECO:0000256" key="1">
    <source>
        <dbReference type="ARBA" id="ARBA00004496"/>
    </source>
</evidence>
<sequence length="627" mass="72724">MNEPELTKRSSSSEIPTSQGREIFSHYGVCFDTPNSKDDDMVNGGTLSIVVYSFGKCIEWKPNEISVVTDQEQEWAMVNTGSRTSAGGNESNTTKFPCIKIPLSELKSYKVSSQKRKLILTSKDRKKKYTFIFQYENADCFTRSLRSVVKTKRSSRDRHTFNIIAERGDPEGLNHSFSELHLFSDSGKDTVWKFVHDLKTSPYETTLSTFSKLSEYWLYKMPEARDETNDLSHSDGPVFAQQKDSLKDYHFVVEKHDQLPPRVLTPRDPPLNLQQWVHFMDEEGRITNVEEVKQTIFKGGITPSLRYEVWKYLLDYFPWNSTNIERQALRKDKLDEYFRMKSQWISMTPEQESRFSDFHDRKSLIEKDVNRTDRTVPFYSGDQNPNLKLLNDILMTYVMYNFDLGYVQGMSDLLSPILALMSNEVDAFWCFVGFMNKVYRNFDMDQSGMKKQLSQLQTLLTAVSPELASFLEERDSGNMFFCFRWLLVWFKREFNQEEIMSLWELLWTGLPCSNFHLLICVAILDKEKNFLLNGNFGFTEILKHINELAYNMNLEDILVRATAIFKQLEASTSLTVSTRRVLGLAPEARNSTSSEEEENIEEPNLCDVASPSPESDGCDRGMDLYYL</sequence>
<dbReference type="Proteomes" id="UP000494040">
    <property type="component" value="Unassembled WGS sequence"/>
</dbReference>
<dbReference type="PROSITE" id="PS50086">
    <property type="entry name" value="TBC_RABGAP"/>
    <property type="match status" value="1"/>
</dbReference>
<comment type="subunit">
    <text evidence="7">Interacts with non-phosphorylated form of RAB8A; phosphorylation of RAB8A at 'Thr-72' disrupts this interaction. Interacts with ARMC12.</text>
</comment>
<dbReference type="PANTHER" id="PTHR22957">
    <property type="entry name" value="TBC1 DOMAIN FAMILY MEMBER GTPASE-ACTIVATING PROTEIN"/>
    <property type="match status" value="1"/>
</dbReference>
<reference evidence="12" key="1">
    <citation type="submission" date="2022-01" db="UniProtKB">
        <authorList>
            <consortium name="EnsemblMetazoa"/>
        </authorList>
    </citation>
    <scope>IDENTIFICATION</scope>
</reference>
<dbReference type="SMART" id="SM00164">
    <property type="entry name" value="TBC"/>
    <property type="match status" value="1"/>
</dbReference>
<keyword evidence="3" id="KW-0963">Cytoplasm</keyword>
<evidence type="ECO:0000259" key="11">
    <source>
        <dbReference type="PROSITE" id="PS50086"/>
    </source>
</evidence>
<protein>
    <recommendedName>
        <fullName evidence="8">TBC1 domain family member 15</fullName>
    </recommendedName>
    <alternativeName>
        <fullName evidence="9">GTPase-activating protein RAB7</fullName>
    </alternativeName>
</protein>
<name>A0A8I6SGZ1_CIMLE</name>
<accession>A0A8I6SGZ1</accession>
<dbReference type="FunFam" id="1.10.8.270:FF:000005">
    <property type="entry name" value="TBC1 domain family member 15"/>
    <property type="match status" value="1"/>
</dbReference>
<dbReference type="InterPro" id="IPR000195">
    <property type="entry name" value="Rab-GAP-TBC_dom"/>
</dbReference>
<evidence type="ECO:0000256" key="8">
    <source>
        <dbReference type="ARBA" id="ARBA00067480"/>
    </source>
</evidence>
<dbReference type="FunFam" id="1.10.472.80:FF:000005">
    <property type="entry name" value="TBC1 domain family member 15"/>
    <property type="match status" value="1"/>
</dbReference>
<evidence type="ECO:0000313" key="13">
    <source>
        <dbReference type="Proteomes" id="UP000494040"/>
    </source>
</evidence>
<dbReference type="AlphaFoldDB" id="A0A8I6SGZ1"/>
<dbReference type="EnsemblMetazoa" id="XM_024225730.1">
    <property type="protein sequence ID" value="XP_024081498.1"/>
    <property type="gene ID" value="LOC106666547"/>
</dbReference>
<evidence type="ECO:0000313" key="12">
    <source>
        <dbReference type="EnsemblMetazoa" id="XP_024081498.1"/>
    </source>
</evidence>
<keyword evidence="4" id="KW-0597">Phosphoprotein</keyword>
<organism evidence="12 13">
    <name type="scientific">Cimex lectularius</name>
    <name type="common">Bed bug</name>
    <name type="synonym">Acanthia lectularia</name>
    <dbReference type="NCBI Taxonomy" id="79782"/>
    <lineage>
        <taxon>Eukaryota</taxon>
        <taxon>Metazoa</taxon>
        <taxon>Ecdysozoa</taxon>
        <taxon>Arthropoda</taxon>
        <taxon>Hexapoda</taxon>
        <taxon>Insecta</taxon>
        <taxon>Pterygota</taxon>
        <taxon>Neoptera</taxon>
        <taxon>Paraneoptera</taxon>
        <taxon>Hemiptera</taxon>
        <taxon>Heteroptera</taxon>
        <taxon>Panheteroptera</taxon>
        <taxon>Cimicomorpha</taxon>
        <taxon>Cimicidae</taxon>
        <taxon>Cimex</taxon>
    </lineage>
</organism>
<dbReference type="GO" id="GO:0005096">
    <property type="term" value="F:GTPase activator activity"/>
    <property type="evidence" value="ECO:0007669"/>
    <property type="project" value="UniProtKB-KW"/>
</dbReference>
<dbReference type="Gene3D" id="1.10.472.80">
    <property type="entry name" value="Ypt/Rab-GAP domain of gyp1p, domain 3"/>
    <property type="match status" value="1"/>
</dbReference>
<dbReference type="SUPFAM" id="SSF47923">
    <property type="entry name" value="Ypt/Rab-GAP domain of gyp1p"/>
    <property type="match status" value="2"/>
</dbReference>
<dbReference type="OrthoDB" id="10264062at2759"/>